<protein>
    <recommendedName>
        <fullName evidence="1">Tyrosine-protein kinase ephrin type A/B receptor-like domain-containing protein</fullName>
    </recommendedName>
</protein>
<evidence type="ECO:0000313" key="2">
    <source>
        <dbReference type="EMBL" id="ETW10121.1"/>
    </source>
</evidence>
<dbReference type="InterPro" id="IPR009030">
    <property type="entry name" value="Growth_fac_rcpt_cys_sf"/>
</dbReference>
<dbReference type="VEuPathDB" id="FungiDB:H310_00496"/>
<dbReference type="PANTHER" id="PTHR46104:SF1">
    <property type="entry name" value="GENE 9195-RELATED"/>
    <property type="match status" value="1"/>
</dbReference>
<dbReference type="AlphaFoldDB" id="A0A024UUB5"/>
<dbReference type="RefSeq" id="XP_008861532.1">
    <property type="nucleotide sequence ID" value="XM_008863310.1"/>
</dbReference>
<feature type="domain" description="Tyrosine-protein kinase ephrin type A/B receptor-like" evidence="1">
    <location>
        <begin position="71"/>
        <end position="113"/>
    </location>
</feature>
<dbReference type="SUPFAM" id="SSF57184">
    <property type="entry name" value="Growth factor receptor domain"/>
    <property type="match status" value="1"/>
</dbReference>
<dbReference type="eggNOG" id="ENOG502SNTV">
    <property type="taxonomic scope" value="Eukaryota"/>
</dbReference>
<organism evidence="2">
    <name type="scientific">Aphanomyces invadans</name>
    <dbReference type="NCBI Taxonomy" id="157072"/>
    <lineage>
        <taxon>Eukaryota</taxon>
        <taxon>Sar</taxon>
        <taxon>Stramenopiles</taxon>
        <taxon>Oomycota</taxon>
        <taxon>Saprolegniomycetes</taxon>
        <taxon>Saprolegniales</taxon>
        <taxon>Verrucalvaceae</taxon>
        <taxon>Aphanomyces</taxon>
    </lineage>
</organism>
<dbReference type="Gene3D" id="2.10.50.10">
    <property type="entry name" value="Tumor Necrosis Factor Receptor, subunit A, domain 2"/>
    <property type="match status" value="2"/>
</dbReference>
<dbReference type="STRING" id="157072.A0A024UUB5"/>
<name>A0A024UUB5_9STRA</name>
<accession>A0A024UUB5</accession>
<dbReference type="SMART" id="SM01411">
    <property type="entry name" value="Ephrin_rec_like"/>
    <property type="match status" value="2"/>
</dbReference>
<reference evidence="2" key="1">
    <citation type="submission" date="2013-12" db="EMBL/GenBank/DDBJ databases">
        <title>The Genome Sequence of Aphanomyces invadans NJM9701.</title>
        <authorList>
            <consortium name="The Broad Institute Genomics Platform"/>
            <person name="Russ C."/>
            <person name="Tyler B."/>
            <person name="van West P."/>
            <person name="Dieguez-Uribeondo J."/>
            <person name="Young S.K."/>
            <person name="Zeng Q."/>
            <person name="Gargeya S."/>
            <person name="Fitzgerald M."/>
            <person name="Abouelleil A."/>
            <person name="Alvarado L."/>
            <person name="Chapman S.B."/>
            <person name="Gainer-Dewar J."/>
            <person name="Goldberg J."/>
            <person name="Griggs A."/>
            <person name="Gujja S."/>
            <person name="Hansen M."/>
            <person name="Howarth C."/>
            <person name="Imamovic A."/>
            <person name="Ireland A."/>
            <person name="Larimer J."/>
            <person name="McCowan C."/>
            <person name="Murphy C."/>
            <person name="Pearson M."/>
            <person name="Poon T.W."/>
            <person name="Priest M."/>
            <person name="Roberts A."/>
            <person name="Saif S."/>
            <person name="Shea T."/>
            <person name="Sykes S."/>
            <person name="Wortman J."/>
            <person name="Nusbaum C."/>
            <person name="Birren B."/>
        </authorList>
    </citation>
    <scope>NUCLEOTIDE SEQUENCE [LARGE SCALE GENOMIC DNA]</scope>
    <source>
        <strain evidence="2">NJM9701</strain>
    </source>
</reference>
<sequence>MQAQRAVVAALGVGGVVNLLLRISVHVFSNNVELKDAIASRSVRMYRGIQPSPVPCPVGMYRPAGSGVTITECRFCPRGVYGNLPGLTTPTCTSLCPKGTYNDRLGATSIDDCRPCPKGTYGQSTGMTSRVCTAPCPYGTYSMTEGLSSVSSCIPCPGDYRGPNGRRGNNLNGFATGGYVCDRYYQGKDVPTGRNSNYMLAKVD</sequence>
<evidence type="ECO:0000259" key="1">
    <source>
        <dbReference type="Pfam" id="PF07699"/>
    </source>
</evidence>
<dbReference type="InterPro" id="IPR011641">
    <property type="entry name" value="Tyr-kin_ephrin_A/B_rcpt-like"/>
</dbReference>
<dbReference type="PANTHER" id="PTHR46104">
    <property type="entry name" value="GENE 9195-RELATED-RELATED"/>
    <property type="match status" value="1"/>
</dbReference>
<dbReference type="EMBL" id="KI913952">
    <property type="protein sequence ID" value="ETW10121.1"/>
    <property type="molecule type" value="Genomic_DNA"/>
</dbReference>
<dbReference type="GeneID" id="20077546"/>
<gene>
    <name evidence="2" type="ORF">H310_00496</name>
</gene>
<dbReference type="Pfam" id="PF07699">
    <property type="entry name" value="Ephrin_rec_like"/>
    <property type="match status" value="1"/>
</dbReference>
<proteinExistence type="predicted"/>
<dbReference type="OrthoDB" id="439917at2759"/>